<evidence type="ECO:0000256" key="1">
    <source>
        <dbReference type="SAM" id="SignalP"/>
    </source>
</evidence>
<gene>
    <name evidence="2" type="ORF">PR048_002852</name>
</gene>
<proteinExistence type="predicted"/>
<comment type="caution">
    <text evidence="2">The sequence shown here is derived from an EMBL/GenBank/DDBJ whole genome shotgun (WGS) entry which is preliminary data.</text>
</comment>
<evidence type="ECO:0000313" key="2">
    <source>
        <dbReference type="EMBL" id="KAJ8897505.1"/>
    </source>
</evidence>
<organism evidence="2 3">
    <name type="scientific">Dryococelus australis</name>
    <dbReference type="NCBI Taxonomy" id="614101"/>
    <lineage>
        <taxon>Eukaryota</taxon>
        <taxon>Metazoa</taxon>
        <taxon>Ecdysozoa</taxon>
        <taxon>Arthropoda</taxon>
        <taxon>Hexapoda</taxon>
        <taxon>Insecta</taxon>
        <taxon>Pterygota</taxon>
        <taxon>Neoptera</taxon>
        <taxon>Polyneoptera</taxon>
        <taxon>Phasmatodea</taxon>
        <taxon>Verophasmatodea</taxon>
        <taxon>Anareolatae</taxon>
        <taxon>Phasmatidae</taxon>
        <taxon>Eurycanthinae</taxon>
        <taxon>Dryococelus</taxon>
    </lineage>
</organism>
<keyword evidence="1" id="KW-0732">Signal</keyword>
<reference evidence="2 3" key="1">
    <citation type="submission" date="2023-02" db="EMBL/GenBank/DDBJ databases">
        <title>LHISI_Scaffold_Assembly.</title>
        <authorList>
            <person name="Stuart O.P."/>
            <person name="Cleave R."/>
            <person name="Magrath M.J.L."/>
            <person name="Mikheyev A.S."/>
        </authorList>
    </citation>
    <scope>NUCLEOTIDE SEQUENCE [LARGE SCALE GENOMIC DNA]</scope>
    <source>
        <strain evidence="2">Daus_M_001</strain>
        <tissue evidence="2">Leg muscle</tissue>
    </source>
</reference>
<feature type="signal peptide" evidence="1">
    <location>
        <begin position="1"/>
        <end position="25"/>
    </location>
</feature>
<accession>A0ABQ9IMV0</accession>
<feature type="chain" id="PRO_5045042683" evidence="1">
    <location>
        <begin position="26"/>
        <end position="299"/>
    </location>
</feature>
<dbReference type="EMBL" id="JARBHB010000001">
    <property type="protein sequence ID" value="KAJ8897505.1"/>
    <property type="molecule type" value="Genomic_DNA"/>
</dbReference>
<name>A0ABQ9IMV0_9NEOP</name>
<protein>
    <submittedName>
        <fullName evidence="2">Uncharacterized protein</fullName>
    </submittedName>
</protein>
<keyword evidence="3" id="KW-1185">Reference proteome</keyword>
<sequence length="299" mass="32276">MNGRLHTVVYTLLLPLRFLKSLVKAILLVPGGADSPKLHRSEWSERLVFFPHVCLYVYAPEQPRPTVRSFNRCPFHHNSPEVYCLVGTREETLAGIEAGQVERKVTGKKCGAEIAELRHGTWDSPGGTILEFLRDYSEMPNLTALISKPLSHYDRMLFSTASLLASHQGEPGSIPGRATLIFACGNHAGRCRWAAGFLGISRSPSFSFRHCSILTSITLFGSQGLAVKSRLISSLILFSSLPTLQDTLQSRIGGLTSVDGELGGETFATFLWVRAEAGSGVVVAGGPGFFLTGGKAGGS</sequence>
<evidence type="ECO:0000313" key="3">
    <source>
        <dbReference type="Proteomes" id="UP001159363"/>
    </source>
</evidence>
<dbReference type="Proteomes" id="UP001159363">
    <property type="component" value="Chromosome 1"/>
</dbReference>